<feature type="region of interest" description="Disordered" evidence="12">
    <location>
        <begin position="472"/>
        <end position="498"/>
    </location>
</feature>
<evidence type="ECO:0000256" key="9">
    <source>
        <dbReference type="ARBA" id="ARBA00023242"/>
    </source>
</evidence>
<dbReference type="PANTHER" id="PTHR24377">
    <property type="entry name" value="IP01015P-RELATED"/>
    <property type="match status" value="1"/>
</dbReference>
<evidence type="ECO:0000313" key="16">
    <source>
        <dbReference type="Proteomes" id="UP000691718"/>
    </source>
</evidence>
<accession>A0A8S3XS28</accession>
<keyword evidence="8" id="KW-0804">Transcription</keyword>
<evidence type="ECO:0000256" key="4">
    <source>
        <dbReference type="ARBA" id="ARBA00022771"/>
    </source>
</evidence>
<keyword evidence="7" id="KW-0238">DNA-binding</keyword>
<name>A0A8S3XS28_PARAO</name>
<comment type="caution">
    <text evidence="15">The sequence shown here is derived from an EMBL/GenBank/DDBJ whole genome shotgun (WGS) entry which is preliminary data.</text>
</comment>
<dbReference type="AlphaFoldDB" id="A0A8S3XS28"/>
<dbReference type="EMBL" id="CAJQZP010001271">
    <property type="protein sequence ID" value="CAG5034827.1"/>
    <property type="molecule type" value="Genomic_DNA"/>
</dbReference>
<evidence type="ECO:0000256" key="1">
    <source>
        <dbReference type="ARBA" id="ARBA00004123"/>
    </source>
</evidence>
<evidence type="ECO:0000256" key="7">
    <source>
        <dbReference type="ARBA" id="ARBA00023125"/>
    </source>
</evidence>
<evidence type="ECO:0000256" key="11">
    <source>
        <dbReference type="PROSITE-ProRule" id="PRU01263"/>
    </source>
</evidence>
<keyword evidence="6" id="KW-0805">Transcription regulation</keyword>
<organism evidence="15 16">
    <name type="scientific">Parnassius apollo</name>
    <name type="common">Apollo butterfly</name>
    <name type="synonym">Papilio apollo</name>
    <dbReference type="NCBI Taxonomy" id="110799"/>
    <lineage>
        <taxon>Eukaryota</taxon>
        <taxon>Metazoa</taxon>
        <taxon>Ecdysozoa</taxon>
        <taxon>Arthropoda</taxon>
        <taxon>Hexapoda</taxon>
        <taxon>Insecta</taxon>
        <taxon>Pterygota</taxon>
        <taxon>Neoptera</taxon>
        <taxon>Endopterygota</taxon>
        <taxon>Lepidoptera</taxon>
        <taxon>Glossata</taxon>
        <taxon>Ditrysia</taxon>
        <taxon>Papilionoidea</taxon>
        <taxon>Papilionidae</taxon>
        <taxon>Parnassiinae</taxon>
        <taxon>Parnassini</taxon>
        <taxon>Parnassius</taxon>
        <taxon>Parnassius</taxon>
    </lineage>
</organism>
<dbReference type="FunFam" id="3.30.160.60:FF:000322">
    <property type="entry name" value="GDNF-inducible zinc finger protein 1"/>
    <property type="match status" value="1"/>
</dbReference>
<dbReference type="PROSITE" id="PS50157">
    <property type="entry name" value="ZINC_FINGER_C2H2_2"/>
    <property type="match status" value="4"/>
</dbReference>
<reference evidence="15" key="1">
    <citation type="submission" date="2021-04" db="EMBL/GenBank/DDBJ databases">
        <authorList>
            <person name="Tunstrom K."/>
        </authorList>
    </citation>
    <scope>NUCLEOTIDE SEQUENCE</scope>
</reference>
<evidence type="ECO:0000259" key="14">
    <source>
        <dbReference type="PROSITE" id="PS51915"/>
    </source>
</evidence>
<evidence type="ECO:0000256" key="12">
    <source>
        <dbReference type="SAM" id="MobiDB-lite"/>
    </source>
</evidence>
<keyword evidence="3" id="KW-0677">Repeat</keyword>
<dbReference type="Pfam" id="PF00096">
    <property type="entry name" value="zf-C2H2"/>
    <property type="match status" value="2"/>
</dbReference>
<evidence type="ECO:0000313" key="15">
    <source>
        <dbReference type="EMBL" id="CAG5034827.1"/>
    </source>
</evidence>
<feature type="region of interest" description="Disordered" evidence="12">
    <location>
        <begin position="537"/>
        <end position="557"/>
    </location>
</feature>
<feature type="domain" description="C2H2-type" evidence="13">
    <location>
        <begin position="256"/>
        <end position="283"/>
    </location>
</feature>
<dbReference type="FunFam" id="3.30.160.60:FF:002343">
    <property type="entry name" value="Zinc finger protein 33A"/>
    <property type="match status" value="1"/>
</dbReference>
<proteinExistence type="predicted"/>
<comment type="subcellular location">
    <subcellularLocation>
        <location evidence="1">Nucleus</location>
    </subcellularLocation>
</comment>
<evidence type="ECO:0000256" key="3">
    <source>
        <dbReference type="ARBA" id="ARBA00022737"/>
    </source>
</evidence>
<comment type="caution">
    <text evidence="11">Lacks conserved residue(s) required for the propagation of feature annotation.</text>
</comment>
<dbReference type="InterPro" id="IPR012934">
    <property type="entry name" value="Znf_AD"/>
</dbReference>
<dbReference type="PROSITE" id="PS00028">
    <property type="entry name" value="ZINC_FINGER_C2H2_1"/>
    <property type="match status" value="4"/>
</dbReference>
<dbReference type="GO" id="GO:0008270">
    <property type="term" value="F:zinc ion binding"/>
    <property type="evidence" value="ECO:0007669"/>
    <property type="project" value="UniProtKB-KW"/>
</dbReference>
<gene>
    <name evidence="15" type="ORF">PAPOLLO_LOCUS20412</name>
</gene>
<sequence length="557" mass="63133">MKVVASWEKENFDARAVEMFRFCTNIEIDERDRLPKQFCYDCIIKIESSYTFIKEAQNVNVTLKNIVSRIETSVIVELENCARLMHIPSESKSHLKLTLPDYKLCSSVQNSKEQAIIENFKEKFDIQSDNVQYDNAITDDSLKELPCNSNEDMTKNDGAKEKVENFGILKKNICPICRKGFMSKVWFAKHMEKEHSGQKYRCELCAKTFSKQSQLKYHATTHSEERKFGCSICGKRFKRRKQLTVHTHTHSDERPFACDKCQMRFKLKSVLRCHMKVHDGQKQYLCSYCGWAFAQGNGQPISAHAPPHGRTSARVRRVRVPRGRCGQRAATRAPPPRRCRAAAVRTLLQAFPRSQRAGECLVQVLECGTARAPRPACGDKRAATASTPHRHRAAAVRLLLQELPRAQCAGECLVRVCECGTSRAPRPACGDARRHRAAAIRILLQELPRAQCAGECLVQVCKCGTVPTSWSASSDMRTATAPTRSVDATARHTRTHTGERPYRCGECSLSFADSWKRKAHLMRAHRLQLQQIPRLRRDGRPLDPLHHSSTTDAILTT</sequence>
<evidence type="ECO:0000259" key="13">
    <source>
        <dbReference type="PROSITE" id="PS50157"/>
    </source>
</evidence>
<feature type="domain" description="C2H2-type" evidence="13">
    <location>
        <begin position="172"/>
        <end position="200"/>
    </location>
</feature>
<evidence type="ECO:0000256" key="6">
    <source>
        <dbReference type="ARBA" id="ARBA00023015"/>
    </source>
</evidence>
<keyword evidence="2" id="KW-0479">Metal-binding</keyword>
<evidence type="ECO:0000256" key="8">
    <source>
        <dbReference type="ARBA" id="ARBA00023163"/>
    </source>
</evidence>
<keyword evidence="9" id="KW-0539">Nucleus</keyword>
<keyword evidence="16" id="KW-1185">Reference proteome</keyword>
<dbReference type="InterPro" id="IPR050826">
    <property type="entry name" value="Krueppel_C2H2_ZnFinger"/>
</dbReference>
<dbReference type="SMART" id="SM00355">
    <property type="entry name" value="ZnF_C2H2"/>
    <property type="match status" value="5"/>
</dbReference>
<keyword evidence="4 10" id="KW-0863">Zinc-finger</keyword>
<dbReference type="Proteomes" id="UP000691718">
    <property type="component" value="Unassembled WGS sequence"/>
</dbReference>
<feature type="compositionally biased region" description="Basic and acidic residues" evidence="12">
    <location>
        <begin position="537"/>
        <end position="546"/>
    </location>
</feature>
<feature type="domain" description="C2H2-type" evidence="13">
    <location>
        <begin position="228"/>
        <end position="255"/>
    </location>
</feature>
<dbReference type="GO" id="GO:0003677">
    <property type="term" value="F:DNA binding"/>
    <property type="evidence" value="ECO:0007669"/>
    <property type="project" value="UniProtKB-KW"/>
</dbReference>
<feature type="domain" description="ZAD" evidence="14">
    <location>
        <begin position="1"/>
        <end position="66"/>
    </location>
</feature>
<dbReference type="GO" id="GO:0005634">
    <property type="term" value="C:nucleus"/>
    <property type="evidence" value="ECO:0007669"/>
    <property type="project" value="UniProtKB-SubCell"/>
</dbReference>
<dbReference type="OrthoDB" id="6077919at2759"/>
<evidence type="ECO:0000256" key="10">
    <source>
        <dbReference type="PROSITE-ProRule" id="PRU00042"/>
    </source>
</evidence>
<dbReference type="GO" id="GO:0006355">
    <property type="term" value="P:regulation of DNA-templated transcription"/>
    <property type="evidence" value="ECO:0007669"/>
    <property type="project" value="UniProtKB-ARBA"/>
</dbReference>
<feature type="domain" description="C2H2-type" evidence="13">
    <location>
        <begin position="200"/>
        <end position="227"/>
    </location>
</feature>
<dbReference type="PROSITE" id="PS51915">
    <property type="entry name" value="ZAD"/>
    <property type="match status" value="1"/>
</dbReference>
<keyword evidence="5" id="KW-0862">Zinc</keyword>
<dbReference type="InterPro" id="IPR013087">
    <property type="entry name" value="Znf_C2H2_type"/>
</dbReference>
<feature type="compositionally biased region" description="Polar residues" evidence="12">
    <location>
        <begin position="472"/>
        <end position="483"/>
    </location>
</feature>
<evidence type="ECO:0000256" key="2">
    <source>
        <dbReference type="ARBA" id="ARBA00022723"/>
    </source>
</evidence>
<protein>
    <submittedName>
        <fullName evidence="15">(apollo) hypothetical protein</fullName>
    </submittedName>
</protein>
<feature type="compositionally biased region" description="Polar residues" evidence="12">
    <location>
        <begin position="547"/>
        <end position="557"/>
    </location>
</feature>
<evidence type="ECO:0000256" key="5">
    <source>
        <dbReference type="ARBA" id="ARBA00022833"/>
    </source>
</evidence>